<dbReference type="AlphaFoldDB" id="A0A9P8L540"/>
<dbReference type="EMBL" id="JAGHQM010003625">
    <property type="protein sequence ID" value="KAH0542584.1"/>
    <property type="molecule type" value="Genomic_DNA"/>
</dbReference>
<feature type="region of interest" description="Disordered" evidence="5">
    <location>
        <begin position="106"/>
        <end position="125"/>
    </location>
</feature>
<keyword evidence="2" id="KW-0378">Hydrolase</keyword>
<dbReference type="PANTHER" id="PTHR12145">
    <property type="entry name" value="MANNAN ENDO-1,6-ALPHA-MANNOSIDASE DCW1"/>
    <property type="match status" value="1"/>
</dbReference>
<evidence type="ECO:0000256" key="3">
    <source>
        <dbReference type="ARBA" id="ARBA00023180"/>
    </source>
</evidence>
<dbReference type="Pfam" id="PF03663">
    <property type="entry name" value="Glyco_hydro_76"/>
    <property type="match status" value="1"/>
</dbReference>
<evidence type="ECO:0000256" key="4">
    <source>
        <dbReference type="ARBA" id="ARBA00023295"/>
    </source>
</evidence>
<keyword evidence="6" id="KW-0812">Transmembrane</keyword>
<dbReference type="GO" id="GO:0008496">
    <property type="term" value="F:mannan endo-1,6-alpha-mannosidase activity"/>
    <property type="evidence" value="ECO:0007669"/>
    <property type="project" value="InterPro"/>
</dbReference>
<feature type="transmembrane region" description="Helical" evidence="6">
    <location>
        <begin position="138"/>
        <end position="159"/>
    </location>
</feature>
<gene>
    <name evidence="7" type="ORF">GP486_008628</name>
</gene>
<keyword evidence="8" id="KW-1185">Reference proteome</keyword>
<keyword evidence="6" id="KW-1133">Transmembrane helix</keyword>
<keyword evidence="1" id="KW-0732">Signal</keyword>
<evidence type="ECO:0000313" key="7">
    <source>
        <dbReference type="EMBL" id="KAH0542584.1"/>
    </source>
</evidence>
<reference evidence="7" key="1">
    <citation type="submission" date="2021-03" db="EMBL/GenBank/DDBJ databases">
        <title>Comparative genomics and phylogenomic investigation of the class Geoglossomycetes provide insights into ecological specialization and systematics.</title>
        <authorList>
            <person name="Melie T."/>
            <person name="Pirro S."/>
            <person name="Miller A.N."/>
            <person name="Quandt A."/>
        </authorList>
    </citation>
    <scope>NUCLEOTIDE SEQUENCE</scope>
    <source>
        <strain evidence="7">CAQ_001_2017</strain>
    </source>
</reference>
<organism evidence="7 8">
    <name type="scientific">Trichoglossum hirsutum</name>
    <dbReference type="NCBI Taxonomy" id="265104"/>
    <lineage>
        <taxon>Eukaryota</taxon>
        <taxon>Fungi</taxon>
        <taxon>Dikarya</taxon>
        <taxon>Ascomycota</taxon>
        <taxon>Pezizomycotina</taxon>
        <taxon>Geoglossomycetes</taxon>
        <taxon>Geoglossales</taxon>
        <taxon>Geoglossaceae</taxon>
        <taxon>Trichoglossum</taxon>
    </lineage>
</organism>
<evidence type="ECO:0000256" key="5">
    <source>
        <dbReference type="SAM" id="MobiDB-lite"/>
    </source>
</evidence>
<accession>A0A9P8L540</accession>
<name>A0A9P8L540_9PEZI</name>
<evidence type="ECO:0000256" key="6">
    <source>
        <dbReference type="SAM" id="Phobius"/>
    </source>
</evidence>
<dbReference type="Proteomes" id="UP000750711">
    <property type="component" value="Unassembled WGS sequence"/>
</dbReference>
<dbReference type="PANTHER" id="PTHR12145:SF36">
    <property type="entry name" value="MANNAN ENDO-1,6-ALPHA-MANNOSIDASE DCW1"/>
    <property type="match status" value="1"/>
</dbReference>
<keyword evidence="3" id="KW-0325">Glycoprotein</keyword>
<evidence type="ECO:0000256" key="1">
    <source>
        <dbReference type="ARBA" id="ARBA00022729"/>
    </source>
</evidence>
<protein>
    <submittedName>
        <fullName evidence="7">Uncharacterized protein</fullName>
    </submittedName>
</protein>
<sequence>MREAACESHGTCNVDQRSFKAYLSRWYAATTQMAPWTAPTIMPRLFASASAAAASCIGGDDKNTCGIIWTSSPPAWDGSFGVGEQMSALSVIMSVLIPNSSVPVTANSGGTSKGDPNAGSQGDRPVIAPATVKVGDRVGAGFLTAGILGLMLAAVWWMAV</sequence>
<proteinExistence type="predicted"/>
<dbReference type="InterPro" id="IPR014480">
    <property type="entry name" value="Mannan-1_6-alpha_mannosidase"/>
</dbReference>
<evidence type="ECO:0000256" key="2">
    <source>
        <dbReference type="ARBA" id="ARBA00022801"/>
    </source>
</evidence>
<dbReference type="GO" id="GO:0009272">
    <property type="term" value="P:fungal-type cell wall biogenesis"/>
    <property type="evidence" value="ECO:0007669"/>
    <property type="project" value="TreeGrafter"/>
</dbReference>
<evidence type="ECO:0000313" key="8">
    <source>
        <dbReference type="Proteomes" id="UP000750711"/>
    </source>
</evidence>
<comment type="caution">
    <text evidence="7">The sequence shown here is derived from an EMBL/GenBank/DDBJ whole genome shotgun (WGS) entry which is preliminary data.</text>
</comment>
<dbReference type="GO" id="GO:0016052">
    <property type="term" value="P:carbohydrate catabolic process"/>
    <property type="evidence" value="ECO:0007669"/>
    <property type="project" value="InterPro"/>
</dbReference>
<keyword evidence="6" id="KW-0472">Membrane</keyword>
<dbReference type="InterPro" id="IPR005198">
    <property type="entry name" value="Glyco_hydro_76"/>
</dbReference>
<keyword evidence="4" id="KW-0326">Glycosidase</keyword>